<dbReference type="EMBL" id="JAAAMU010000023">
    <property type="protein sequence ID" value="NBC72846.1"/>
    <property type="molecule type" value="Genomic_DNA"/>
</dbReference>
<gene>
    <name evidence="8" type="ORF">GT003_28015</name>
</gene>
<dbReference type="Pfam" id="PF01547">
    <property type="entry name" value="SBP_bac_1"/>
    <property type="match status" value="1"/>
</dbReference>
<keyword evidence="9" id="KW-1185">Reference proteome</keyword>
<keyword evidence="3" id="KW-0472">Membrane</keyword>
<dbReference type="SUPFAM" id="SSF53850">
    <property type="entry name" value="Periplasmic binding protein-like II"/>
    <property type="match status" value="1"/>
</dbReference>
<dbReference type="OrthoDB" id="9795467at2"/>
<feature type="chain" id="PRO_5039501007" evidence="7">
    <location>
        <begin position="23"/>
        <end position="590"/>
    </location>
</feature>
<evidence type="ECO:0000256" key="1">
    <source>
        <dbReference type="ARBA" id="ARBA00022475"/>
    </source>
</evidence>
<evidence type="ECO:0000256" key="5">
    <source>
        <dbReference type="ARBA" id="ARBA00023288"/>
    </source>
</evidence>
<name>A0A7X4YWF8_9BACL</name>
<organism evidence="8 9">
    <name type="scientific">Paenibacillus sacheonensis</name>
    <dbReference type="NCBI Taxonomy" id="742054"/>
    <lineage>
        <taxon>Bacteria</taxon>
        <taxon>Bacillati</taxon>
        <taxon>Bacillota</taxon>
        <taxon>Bacilli</taxon>
        <taxon>Bacillales</taxon>
        <taxon>Paenibacillaceae</taxon>
        <taxon>Paenibacillus</taxon>
    </lineage>
</organism>
<evidence type="ECO:0000256" key="4">
    <source>
        <dbReference type="ARBA" id="ARBA00023139"/>
    </source>
</evidence>
<evidence type="ECO:0000313" key="9">
    <source>
        <dbReference type="Proteomes" id="UP000558113"/>
    </source>
</evidence>
<accession>A0A7X4YWF8</accession>
<keyword evidence="5" id="KW-0449">Lipoprotein</keyword>
<dbReference type="Proteomes" id="UP000558113">
    <property type="component" value="Unassembled WGS sequence"/>
</dbReference>
<protein>
    <submittedName>
        <fullName evidence="8">Extracellular solute-binding protein</fullName>
    </submittedName>
</protein>
<dbReference type="InterPro" id="IPR006059">
    <property type="entry name" value="SBP"/>
</dbReference>
<dbReference type="PROSITE" id="PS51257">
    <property type="entry name" value="PROKAR_LIPOPROTEIN"/>
    <property type="match status" value="1"/>
</dbReference>
<keyword evidence="1" id="KW-1003">Cell membrane</keyword>
<feature type="signal peptide" evidence="7">
    <location>
        <begin position="1"/>
        <end position="22"/>
    </location>
</feature>
<feature type="region of interest" description="Disordered" evidence="6">
    <location>
        <begin position="25"/>
        <end position="78"/>
    </location>
</feature>
<dbReference type="PANTHER" id="PTHR43649">
    <property type="entry name" value="ARABINOSE-BINDING PROTEIN-RELATED"/>
    <property type="match status" value="1"/>
</dbReference>
<dbReference type="PANTHER" id="PTHR43649:SF33">
    <property type="entry name" value="POLYGALACTURONAN_RHAMNOGALACTURONAN-BINDING PROTEIN YTCQ"/>
    <property type="match status" value="1"/>
</dbReference>
<dbReference type="RefSeq" id="WP_161704241.1">
    <property type="nucleotide sequence ID" value="NZ_JAAAMU010000023.1"/>
</dbReference>
<dbReference type="Gene3D" id="3.40.190.10">
    <property type="entry name" value="Periplasmic binding protein-like II"/>
    <property type="match status" value="2"/>
</dbReference>
<proteinExistence type="predicted"/>
<evidence type="ECO:0000313" key="8">
    <source>
        <dbReference type="EMBL" id="NBC72846.1"/>
    </source>
</evidence>
<comment type="caution">
    <text evidence="8">The sequence shown here is derived from an EMBL/GenBank/DDBJ whole genome shotgun (WGS) entry which is preliminary data.</text>
</comment>
<reference evidence="8 9" key="1">
    <citation type="submission" date="2020-01" db="EMBL/GenBank/DDBJ databases">
        <title>Paenibacillus soybeanensis sp. nov. isolated from the nodules of soybean (Glycine max(L.) Merr).</title>
        <authorList>
            <person name="Wang H."/>
        </authorList>
    </citation>
    <scope>NUCLEOTIDE SEQUENCE [LARGE SCALE GENOMIC DNA]</scope>
    <source>
        <strain evidence="8 9">DSM 23054</strain>
    </source>
</reference>
<sequence>MRKKPVKTLTVGILTTLLLASACSNGNNGSNGNTGNTGNTGSKSDTPAVSGNAGADANANKPASGMEEGPFGKYDPPITMTTVRSLPDVEEYRKGESLDDNLWTKDFSSILGINVVNKWKVNNKQYNNKITVSMISGDMPDFYQVDSKQLQQIVDAGQAADLTEIYEKYASDVTKQSFEEFGGIKLQGATFDGKLMALPLNGGMPGAAQMIWIRADWLKNLGLEPPKTMDDVNKIALAFTKDDPDQNGKNDTIGLNLMKDLFGGWAGIDGYLNGYHAYAFNPANASGTELIIRKDADGKPILGDTLPEVKTALGHLRDLYAAGAINKEFSVLDPSKAGDLATTSKVGMSYGEFWVGTWPINNMKKEDPKVDWKPYPIVSSDDQPVHPTGRGDVPTSFIVVNKNSKHPEAAMKILNYFHEKVSGPNKDEAYHQVKEGDKNYQVFGLSPIVGPGFSNTNQTDNDLIQDALKTGDESKLTPSAMVYYKGIKEYQAGNMEMWFWNALFGPGGAYSITNDYDKNSPPVTSEYLGQPTLSMVSKGPILRDLEIKVFTEIINGTRPLDDFDTAFVAEWNKQGGQDILKEIAESGRLK</sequence>
<keyword evidence="4" id="KW-0564">Palmitate</keyword>
<dbReference type="AlphaFoldDB" id="A0A7X4YWF8"/>
<keyword evidence="2 7" id="KW-0732">Signal</keyword>
<feature type="compositionally biased region" description="Low complexity" evidence="6">
    <location>
        <begin position="25"/>
        <end position="42"/>
    </location>
</feature>
<evidence type="ECO:0000256" key="6">
    <source>
        <dbReference type="SAM" id="MobiDB-lite"/>
    </source>
</evidence>
<evidence type="ECO:0000256" key="2">
    <source>
        <dbReference type="ARBA" id="ARBA00022729"/>
    </source>
</evidence>
<dbReference type="InterPro" id="IPR050490">
    <property type="entry name" value="Bact_solute-bd_prot1"/>
</dbReference>
<evidence type="ECO:0000256" key="7">
    <source>
        <dbReference type="SAM" id="SignalP"/>
    </source>
</evidence>
<evidence type="ECO:0000256" key="3">
    <source>
        <dbReference type="ARBA" id="ARBA00023136"/>
    </source>
</evidence>